<keyword evidence="1" id="KW-0472">Membrane</keyword>
<keyword evidence="1" id="KW-0812">Transmembrane</keyword>
<dbReference type="Proteomes" id="UP000467637">
    <property type="component" value="Unassembled WGS sequence"/>
</dbReference>
<gene>
    <name evidence="2" type="ORF">GON05_01000</name>
</gene>
<comment type="caution">
    <text evidence="2">The sequence shown here is derived from an EMBL/GenBank/DDBJ whole genome shotgun (WGS) entry which is preliminary data.</text>
</comment>
<accession>A0ABW9U1E6</accession>
<evidence type="ECO:0008006" key="4">
    <source>
        <dbReference type="Google" id="ProtNLM"/>
    </source>
</evidence>
<organism evidence="2 3">
    <name type="scientific">Paenibacillus anseongense</name>
    <dbReference type="NCBI Taxonomy" id="2682845"/>
    <lineage>
        <taxon>Bacteria</taxon>
        <taxon>Bacillati</taxon>
        <taxon>Bacillota</taxon>
        <taxon>Bacilli</taxon>
        <taxon>Bacillales</taxon>
        <taxon>Paenibacillaceae</taxon>
        <taxon>Paenibacillus</taxon>
    </lineage>
</organism>
<evidence type="ECO:0000313" key="3">
    <source>
        <dbReference type="Proteomes" id="UP000467637"/>
    </source>
</evidence>
<feature type="transmembrane region" description="Helical" evidence="1">
    <location>
        <begin position="6"/>
        <end position="26"/>
    </location>
</feature>
<dbReference type="EMBL" id="WSEM01000002">
    <property type="protein sequence ID" value="MVQ33217.1"/>
    <property type="molecule type" value="Genomic_DNA"/>
</dbReference>
<evidence type="ECO:0000256" key="1">
    <source>
        <dbReference type="SAM" id="Phobius"/>
    </source>
</evidence>
<evidence type="ECO:0000313" key="2">
    <source>
        <dbReference type="EMBL" id="MVQ33217.1"/>
    </source>
</evidence>
<keyword evidence="1" id="KW-1133">Transmembrane helix</keyword>
<keyword evidence="3" id="KW-1185">Reference proteome</keyword>
<sequence>MESRKLMKIFFMVVAIIMLVVICLYFQKRNIKRNLVSNHNLAKLDPKLINFDSNPDSPVAFGYKCQWFAVKTNDTQAVLDTMELKNIQISNWKTGIEGAYEGYYFISPPINGWTLVINSIMPDLSGTERPNPLDVISDLSSSFGEAYYFGTHRVFEYHAWAKSIKGKLIRAYGYLGETGETIINKGEISKEELENNLIFTDLDVEEPKLPDEENVLFIAKEWTIDPQMENQNYQIGTGFIGIK</sequence>
<reference evidence="2 3" key="1">
    <citation type="submission" date="2019-12" db="EMBL/GenBank/DDBJ databases">
        <authorList>
            <person name="Huq M.A."/>
        </authorList>
    </citation>
    <scope>NUCLEOTIDE SEQUENCE [LARGE SCALE GENOMIC DNA]</scope>
    <source>
        <strain evidence="2 3">MAH-34</strain>
    </source>
</reference>
<proteinExistence type="predicted"/>
<protein>
    <recommendedName>
        <fullName evidence="4">DUF4652 domain-containing protein</fullName>
    </recommendedName>
</protein>
<name>A0ABW9U1E6_9BACL</name>